<dbReference type="EMBL" id="SMAI01000001">
    <property type="protein sequence ID" value="TCT07916.1"/>
    <property type="molecule type" value="Genomic_DNA"/>
</dbReference>
<dbReference type="InterPro" id="IPR023346">
    <property type="entry name" value="Lysozyme-like_dom_sf"/>
</dbReference>
<keyword evidence="3" id="KW-0732">Signal</keyword>
<dbReference type="Pfam" id="PF01464">
    <property type="entry name" value="SLT"/>
    <property type="match status" value="1"/>
</dbReference>
<dbReference type="AlphaFoldDB" id="A0A4R3M4X4"/>
<evidence type="ECO:0000259" key="4">
    <source>
        <dbReference type="Pfam" id="PF01464"/>
    </source>
</evidence>
<accession>A0A4R3M4X4</accession>
<protein>
    <submittedName>
        <fullName evidence="5">Transglycosylase-like protein with SLT domain</fullName>
    </submittedName>
</protein>
<evidence type="ECO:0000313" key="6">
    <source>
        <dbReference type="Proteomes" id="UP000294664"/>
    </source>
</evidence>
<comment type="similarity">
    <text evidence="2">Belongs to the virb1 family.</text>
</comment>
<gene>
    <name evidence="5" type="ORF">EDC64_101435</name>
</gene>
<feature type="chain" id="PRO_5020388478" evidence="3">
    <location>
        <begin position="23"/>
        <end position="191"/>
    </location>
</feature>
<evidence type="ECO:0000256" key="1">
    <source>
        <dbReference type="ARBA" id="ARBA00007734"/>
    </source>
</evidence>
<reference evidence="5 6" key="1">
    <citation type="submission" date="2019-03" db="EMBL/GenBank/DDBJ databases">
        <title>Genomic Encyclopedia of Type Strains, Phase IV (KMG-IV): sequencing the most valuable type-strain genomes for metagenomic binning, comparative biology and taxonomic classification.</title>
        <authorList>
            <person name="Goeker M."/>
        </authorList>
    </citation>
    <scope>NUCLEOTIDE SEQUENCE [LARGE SCALE GENOMIC DNA]</scope>
    <source>
        <strain evidence="5 6">DSM 9035</strain>
    </source>
</reference>
<dbReference type="SUPFAM" id="SSF53955">
    <property type="entry name" value="Lysozyme-like"/>
    <property type="match status" value="1"/>
</dbReference>
<comment type="caution">
    <text evidence="5">The sequence shown here is derived from an EMBL/GenBank/DDBJ whole genome shotgun (WGS) entry which is preliminary data.</text>
</comment>
<feature type="domain" description="Transglycosylase SLT" evidence="4">
    <location>
        <begin position="38"/>
        <end position="166"/>
    </location>
</feature>
<evidence type="ECO:0000256" key="3">
    <source>
        <dbReference type="SAM" id="SignalP"/>
    </source>
</evidence>
<dbReference type="OrthoDB" id="5945995at2"/>
<organism evidence="5 6">
    <name type="scientific">Aquabacter spiritensis</name>
    <dbReference type="NCBI Taxonomy" id="933073"/>
    <lineage>
        <taxon>Bacteria</taxon>
        <taxon>Pseudomonadati</taxon>
        <taxon>Pseudomonadota</taxon>
        <taxon>Alphaproteobacteria</taxon>
        <taxon>Hyphomicrobiales</taxon>
        <taxon>Xanthobacteraceae</taxon>
        <taxon>Aquabacter</taxon>
    </lineage>
</organism>
<dbReference type="RefSeq" id="WP_132029373.1">
    <property type="nucleotide sequence ID" value="NZ_SMAI01000001.1"/>
</dbReference>
<proteinExistence type="inferred from homology"/>
<dbReference type="Gene3D" id="1.10.530.10">
    <property type="match status" value="1"/>
</dbReference>
<comment type="similarity">
    <text evidence="1">Belongs to the transglycosylase Slt family.</text>
</comment>
<dbReference type="Proteomes" id="UP000294664">
    <property type="component" value="Unassembled WGS sequence"/>
</dbReference>
<name>A0A4R3M4X4_9HYPH</name>
<dbReference type="InterPro" id="IPR008258">
    <property type="entry name" value="Transglycosylase_SLT_dom_1"/>
</dbReference>
<sequence length="191" mass="20689">MTLRRIAALAIVATIAASPLDAAPAGEAKLGVCEAEIAHASQKFGVPLAILYAVGLTESGGSGTLQPLLVATKTISYVGKSRADAIRRFHEIRATGTELIDLGCMQANYYWHKAEFKSLEEMFDPRANVEQAARFLAVLRKRHGSWIIAAARYNAGPHNTPAQKRYVCAVMRNLVRSGFGAWTPDAKAFCE</sequence>
<evidence type="ECO:0000256" key="2">
    <source>
        <dbReference type="ARBA" id="ARBA00009387"/>
    </source>
</evidence>
<keyword evidence="6" id="KW-1185">Reference proteome</keyword>
<dbReference type="PANTHER" id="PTHR37423">
    <property type="entry name" value="SOLUBLE LYTIC MUREIN TRANSGLYCOSYLASE-RELATED"/>
    <property type="match status" value="1"/>
</dbReference>
<feature type="signal peptide" evidence="3">
    <location>
        <begin position="1"/>
        <end position="22"/>
    </location>
</feature>
<evidence type="ECO:0000313" key="5">
    <source>
        <dbReference type="EMBL" id="TCT07916.1"/>
    </source>
</evidence>
<dbReference type="PANTHER" id="PTHR37423:SF2">
    <property type="entry name" value="MEMBRANE-BOUND LYTIC MUREIN TRANSGLYCOSYLASE C"/>
    <property type="match status" value="1"/>
</dbReference>